<dbReference type="PANTHER" id="PTHR11260">
    <property type="entry name" value="GLUTATHIONE S-TRANSFERASE, GST, SUPERFAMILY, GST DOMAIN CONTAINING"/>
    <property type="match status" value="1"/>
</dbReference>
<evidence type="ECO:0000259" key="2">
    <source>
        <dbReference type="PROSITE" id="PS50404"/>
    </source>
</evidence>
<comment type="similarity">
    <text evidence="1">Belongs to the GST superfamily.</text>
</comment>
<dbReference type="SUPFAM" id="SSF52833">
    <property type="entry name" value="Thioredoxin-like"/>
    <property type="match status" value="1"/>
</dbReference>
<comment type="function">
    <text evidence="1">Is involved in the conjugation of reduced glutathione to a wide number of exogenous and endogenous hydrophobic electrophiles.</text>
</comment>
<evidence type="ECO:0000313" key="4">
    <source>
        <dbReference type="Proteomes" id="UP001163823"/>
    </source>
</evidence>
<keyword evidence="4" id="KW-1185">Reference proteome</keyword>
<feature type="domain" description="GST N-terminal" evidence="2">
    <location>
        <begin position="1"/>
        <end position="59"/>
    </location>
</feature>
<organism evidence="3 4">
    <name type="scientific">Quillaja saponaria</name>
    <name type="common">Soap bark tree</name>
    <dbReference type="NCBI Taxonomy" id="32244"/>
    <lineage>
        <taxon>Eukaryota</taxon>
        <taxon>Viridiplantae</taxon>
        <taxon>Streptophyta</taxon>
        <taxon>Embryophyta</taxon>
        <taxon>Tracheophyta</taxon>
        <taxon>Spermatophyta</taxon>
        <taxon>Magnoliopsida</taxon>
        <taxon>eudicotyledons</taxon>
        <taxon>Gunneridae</taxon>
        <taxon>Pentapetalae</taxon>
        <taxon>rosids</taxon>
        <taxon>fabids</taxon>
        <taxon>Fabales</taxon>
        <taxon>Quillajaceae</taxon>
        <taxon>Quillaja</taxon>
    </lineage>
</organism>
<dbReference type="GO" id="GO:0004364">
    <property type="term" value="F:glutathione transferase activity"/>
    <property type="evidence" value="ECO:0007669"/>
    <property type="project" value="UniProtKB-UniRule"/>
</dbReference>
<dbReference type="Gene3D" id="1.20.1050.10">
    <property type="match status" value="1"/>
</dbReference>
<dbReference type="GO" id="GO:0006749">
    <property type="term" value="P:glutathione metabolic process"/>
    <property type="evidence" value="ECO:0007669"/>
    <property type="project" value="TreeGrafter"/>
</dbReference>
<dbReference type="InterPro" id="IPR045073">
    <property type="entry name" value="Omega/Tau-like"/>
</dbReference>
<keyword evidence="1" id="KW-0808">Transferase</keyword>
<keyword evidence="1" id="KW-0963">Cytoplasm</keyword>
<evidence type="ECO:0000313" key="3">
    <source>
        <dbReference type="EMBL" id="KAJ7960035.1"/>
    </source>
</evidence>
<dbReference type="GO" id="GO:0005829">
    <property type="term" value="C:cytosol"/>
    <property type="evidence" value="ECO:0007669"/>
    <property type="project" value="UniProtKB-SubCell"/>
</dbReference>
<gene>
    <name evidence="3" type="ORF">O6P43_020533</name>
</gene>
<dbReference type="InterPro" id="IPR036249">
    <property type="entry name" value="Thioredoxin-like_sf"/>
</dbReference>
<dbReference type="EC" id="2.5.1.18" evidence="1"/>
<reference evidence="3" key="1">
    <citation type="journal article" date="2023" name="Science">
        <title>Elucidation of the pathway for biosynthesis of saponin adjuvants from the soapbark tree.</title>
        <authorList>
            <person name="Reed J."/>
            <person name="Orme A."/>
            <person name="El-Demerdash A."/>
            <person name="Owen C."/>
            <person name="Martin L.B.B."/>
            <person name="Misra R.C."/>
            <person name="Kikuchi S."/>
            <person name="Rejzek M."/>
            <person name="Martin A.C."/>
            <person name="Harkess A."/>
            <person name="Leebens-Mack J."/>
            <person name="Louveau T."/>
            <person name="Stephenson M.J."/>
            <person name="Osbourn A."/>
        </authorList>
    </citation>
    <scope>NUCLEOTIDE SEQUENCE</scope>
    <source>
        <strain evidence="3">S10</strain>
    </source>
</reference>
<dbReference type="PROSITE" id="PS50404">
    <property type="entry name" value="GST_NTER"/>
    <property type="match status" value="1"/>
</dbReference>
<dbReference type="EMBL" id="JARAOO010000008">
    <property type="protein sequence ID" value="KAJ7960035.1"/>
    <property type="molecule type" value="Genomic_DNA"/>
</dbReference>
<evidence type="ECO:0000256" key="1">
    <source>
        <dbReference type="RuleBase" id="RU369102"/>
    </source>
</evidence>
<proteinExistence type="inferred from homology"/>
<dbReference type="AlphaFoldDB" id="A0AAD7LKV7"/>
<dbReference type="InterPro" id="IPR004045">
    <property type="entry name" value="Glutathione_S-Trfase_N"/>
</dbReference>
<comment type="subcellular location">
    <subcellularLocation>
        <location evidence="1">Cytoplasm</location>
        <location evidence="1">Cytosol</location>
    </subcellularLocation>
</comment>
<dbReference type="KEGG" id="qsa:O6P43_020533"/>
<comment type="caution">
    <text evidence="3">The sequence shown here is derived from an EMBL/GenBank/DDBJ whole genome shotgun (WGS) entry which is preliminary data.</text>
</comment>
<dbReference type="PANTHER" id="PTHR11260:SF547">
    <property type="entry name" value="GLUTATHIONE S-TRANSFERASE"/>
    <property type="match status" value="1"/>
</dbReference>
<accession>A0AAD7LKV7</accession>
<sequence>MSKVTLLELWSSPFRMRVRIALEEKGVQYEVPVLLHDEKPVVESTNIVTYIDEVRPSNPLLPTSPYARAETRFVADFIDNKVLGAAVKIWQSTGEAAEEGKKISLRV</sequence>
<dbReference type="Gene3D" id="3.40.30.10">
    <property type="entry name" value="Glutaredoxin"/>
    <property type="match status" value="2"/>
</dbReference>
<protein>
    <recommendedName>
        <fullName evidence="1">Glutathione S-transferase</fullName>
        <ecNumber evidence="1">2.5.1.18</ecNumber>
    </recommendedName>
</protein>
<dbReference type="Proteomes" id="UP001163823">
    <property type="component" value="Chromosome 8"/>
</dbReference>
<name>A0AAD7LKV7_QUISA</name>
<comment type="catalytic activity">
    <reaction evidence="1">
        <text>RX + glutathione = an S-substituted glutathione + a halide anion + H(+)</text>
        <dbReference type="Rhea" id="RHEA:16437"/>
        <dbReference type="ChEBI" id="CHEBI:15378"/>
        <dbReference type="ChEBI" id="CHEBI:16042"/>
        <dbReference type="ChEBI" id="CHEBI:17792"/>
        <dbReference type="ChEBI" id="CHEBI:57925"/>
        <dbReference type="ChEBI" id="CHEBI:90779"/>
        <dbReference type="EC" id="2.5.1.18"/>
    </reaction>
</comment>